<keyword evidence="2 3" id="KW-0560">Oxidoreductase</keyword>
<dbReference type="OrthoDB" id="2735536at2759"/>
<reference evidence="5 6" key="1">
    <citation type="submission" date="2018-04" db="EMBL/GenBank/DDBJ databases">
        <title>The genome of golden apple snail Pomacea canaliculata provides insight into stress tolerance and invasive adaptation.</title>
        <authorList>
            <person name="Liu C."/>
            <person name="Liu B."/>
            <person name="Ren Y."/>
            <person name="Zhang Y."/>
            <person name="Wang H."/>
            <person name="Li S."/>
            <person name="Jiang F."/>
            <person name="Yin L."/>
            <person name="Zhang G."/>
            <person name="Qian W."/>
            <person name="Fan W."/>
        </authorList>
    </citation>
    <scope>NUCLEOTIDE SEQUENCE [LARGE SCALE GENOMIC DNA]</scope>
    <source>
        <strain evidence="5">SZHN2017</strain>
        <tissue evidence="5">Muscle</tissue>
    </source>
</reference>
<dbReference type="GO" id="GO:0016616">
    <property type="term" value="F:oxidoreductase activity, acting on the CH-OH group of donors, NAD or NADP as acceptor"/>
    <property type="evidence" value="ECO:0007669"/>
    <property type="project" value="InterPro"/>
</dbReference>
<dbReference type="GO" id="GO:0006694">
    <property type="term" value="P:steroid biosynthetic process"/>
    <property type="evidence" value="ECO:0007669"/>
    <property type="project" value="InterPro"/>
</dbReference>
<name>A0A2T7PZE7_POMCA</name>
<sequence length="323" mass="36372">MGVRHSAPYPPDCMPSPEISWCPRTTSAAVLWTRGHGDLLTQATHNRFLRLITESGMAVTVIYCDLNKKLIEEVNIGGTENVLRACLQCNVTRLVYTSTYNVVFCGQEIRDGDESLPYVTDDKFVDHYSKTKTQADKRILAADGTLTTNGSVLRCCVLRLAGVYGPGEQRHFPRIVSYLEQGLVQFTYGARDALADFLHIDNLVLGHMLAASGLTQEKEFIAAGQAYFLSDSKPVNSFEFFRPLIEGLGYKYPRINLPLGLIFYFALLTEMVHWLVRRFYNFQPILTRAEVYKTGVTHYFSTQKAKRELGYVPIVQNDVSESG</sequence>
<dbReference type="PANTHER" id="PTHR43245">
    <property type="entry name" value="BIFUNCTIONAL POLYMYXIN RESISTANCE PROTEIN ARNA"/>
    <property type="match status" value="1"/>
</dbReference>
<evidence type="ECO:0000256" key="3">
    <source>
        <dbReference type="RuleBase" id="RU004475"/>
    </source>
</evidence>
<dbReference type="Gene3D" id="3.40.50.720">
    <property type="entry name" value="NAD(P)-binding Rossmann-like Domain"/>
    <property type="match status" value="1"/>
</dbReference>
<dbReference type="AlphaFoldDB" id="A0A2T7PZE7"/>
<evidence type="ECO:0000256" key="2">
    <source>
        <dbReference type="ARBA" id="ARBA00023002"/>
    </source>
</evidence>
<evidence type="ECO:0000313" key="6">
    <source>
        <dbReference type="Proteomes" id="UP000245119"/>
    </source>
</evidence>
<organism evidence="5 6">
    <name type="scientific">Pomacea canaliculata</name>
    <name type="common">Golden apple snail</name>
    <dbReference type="NCBI Taxonomy" id="400727"/>
    <lineage>
        <taxon>Eukaryota</taxon>
        <taxon>Metazoa</taxon>
        <taxon>Spiralia</taxon>
        <taxon>Lophotrochozoa</taxon>
        <taxon>Mollusca</taxon>
        <taxon>Gastropoda</taxon>
        <taxon>Caenogastropoda</taxon>
        <taxon>Architaenioglossa</taxon>
        <taxon>Ampullarioidea</taxon>
        <taxon>Ampullariidae</taxon>
        <taxon>Pomacea</taxon>
    </lineage>
</organism>
<dbReference type="InterPro" id="IPR036291">
    <property type="entry name" value="NAD(P)-bd_dom_sf"/>
</dbReference>
<dbReference type="EMBL" id="PZQS01000001">
    <property type="protein sequence ID" value="PVD38792.1"/>
    <property type="molecule type" value="Genomic_DNA"/>
</dbReference>
<comment type="caution">
    <text evidence="5">The sequence shown here is derived from an EMBL/GenBank/DDBJ whole genome shotgun (WGS) entry which is preliminary data.</text>
</comment>
<dbReference type="Proteomes" id="UP000245119">
    <property type="component" value="Linkage Group LG1"/>
</dbReference>
<dbReference type="InterPro" id="IPR002225">
    <property type="entry name" value="3Beta_OHSteriod_DH/Estase"/>
</dbReference>
<keyword evidence="6" id="KW-1185">Reference proteome</keyword>
<gene>
    <name evidence="5" type="ORF">C0Q70_01415</name>
</gene>
<feature type="domain" description="3-beta hydroxysteroid dehydrogenase/isomerase" evidence="4">
    <location>
        <begin position="63"/>
        <end position="259"/>
    </location>
</feature>
<evidence type="ECO:0000256" key="1">
    <source>
        <dbReference type="ARBA" id="ARBA00009219"/>
    </source>
</evidence>
<evidence type="ECO:0000313" key="5">
    <source>
        <dbReference type="EMBL" id="PVD38792.1"/>
    </source>
</evidence>
<dbReference type="PANTHER" id="PTHR43245:SF51">
    <property type="entry name" value="SHORT CHAIN DEHYDROGENASE_REDUCTASE FAMILY 42E, MEMBER 2"/>
    <property type="match status" value="1"/>
</dbReference>
<protein>
    <recommendedName>
        <fullName evidence="4">3-beta hydroxysteroid dehydrogenase/isomerase domain-containing protein</fullName>
    </recommendedName>
</protein>
<comment type="similarity">
    <text evidence="1 3">Belongs to the 3-beta-HSD family.</text>
</comment>
<dbReference type="InterPro" id="IPR050177">
    <property type="entry name" value="Lipid_A_modif_metabolic_enz"/>
</dbReference>
<proteinExistence type="inferred from homology"/>
<accession>A0A2T7PZE7</accession>
<dbReference type="Pfam" id="PF01073">
    <property type="entry name" value="3Beta_HSD"/>
    <property type="match status" value="1"/>
</dbReference>
<dbReference type="STRING" id="400727.A0A2T7PZE7"/>
<dbReference type="SUPFAM" id="SSF51735">
    <property type="entry name" value="NAD(P)-binding Rossmann-fold domains"/>
    <property type="match status" value="1"/>
</dbReference>
<evidence type="ECO:0000259" key="4">
    <source>
        <dbReference type="Pfam" id="PF01073"/>
    </source>
</evidence>